<comment type="subcellular location">
    <subcellularLocation>
        <location evidence="1">Membrane</location>
        <topology evidence="1">Multi-pass membrane protein</topology>
    </subcellularLocation>
</comment>
<dbReference type="AlphaFoldDB" id="A0A1C3RJF7"/>
<proteinExistence type="inferred from homology"/>
<dbReference type="OrthoDB" id="9789527at2"/>
<keyword evidence="4 6" id="KW-1133">Transmembrane helix</keyword>
<evidence type="ECO:0000256" key="1">
    <source>
        <dbReference type="ARBA" id="ARBA00004141"/>
    </source>
</evidence>
<feature type="transmembrane region" description="Helical" evidence="6">
    <location>
        <begin position="159"/>
        <end position="178"/>
    </location>
</feature>
<feature type="transmembrane region" description="Helical" evidence="6">
    <location>
        <begin position="127"/>
        <end position="147"/>
    </location>
</feature>
<feature type="transmembrane region" description="Helical" evidence="6">
    <location>
        <begin position="36"/>
        <end position="55"/>
    </location>
</feature>
<feature type="transmembrane region" description="Helical" evidence="6">
    <location>
        <begin position="401"/>
        <end position="422"/>
    </location>
</feature>
<feature type="transmembrane region" description="Helical" evidence="6">
    <location>
        <begin position="87"/>
        <end position="107"/>
    </location>
</feature>
<feature type="transmembrane region" description="Helical" evidence="6">
    <location>
        <begin position="375"/>
        <end position="395"/>
    </location>
</feature>
<evidence type="ECO:0000256" key="6">
    <source>
        <dbReference type="SAM" id="Phobius"/>
    </source>
</evidence>
<dbReference type="GO" id="GO:0042910">
    <property type="term" value="F:xenobiotic transmembrane transporter activity"/>
    <property type="evidence" value="ECO:0007669"/>
    <property type="project" value="InterPro"/>
</dbReference>
<dbReference type="InterPro" id="IPR002528">
    <property type="entry name" value="MATE_fam"/>
</dbReference>
<evidence type="ECO:0000256" key="4">
    <source>
        <dbReference type="ARBA" id="ARBA00022989"/>
    </source>
</evidence>
<dbReference type="CDD" id="cd13136">
    <property type="entry name" value="MATE_DinF_like"/>
    <property type="match status" value="1"/>
</dbReference>
<dbReference type="PANTHER" id="PTHR42893">
    <property type="entry name" value="PROTEIN DETOXIFICATION 44, CHLOROPLASTIC-RELATED"/>
    <property type="match status" value="1"/>
</dbReference>
<dbReference type="Pfam" id="PF01554">
    <property type="entry name" value="MatE"/>
    <property type="match status" value="2"/>
</dbReference>
<evidence type="ECO:0000313" key="7">
    <source>
        <dbReference type="EMBL" id="SCA57391.1"/>
    </source>
</evidence>
<dbReference type="PANTHER" id="PTHR42893:SF46">
    <property type="entry name" value="PROTEIN DETOXIFICATION 44, CHLOROPLASTIC"/>
    <property type="match status" value="1"/>
</dbReference>
<dbReference type="STRING" id="1867952.MTBPR1_50147"/>
<reference evidence="7 8" key="1">
    <citation type="submission" date="2016-07" db="EMBL/GenBank/DDBJ databases">
        <authorList>
            <person name="Lefevre C.T."/>
        </authorList>
    </citation>
    <scope>NUCLEOTIDE SEQUENCE [LARGE SCALE GENOMIC DNA]</scope>
    <source>
        <strain evidence="7">PR1</strain>
    </source>
</reference>
<evidence type="ECO:0000313" key="8">
    <source>
        <dbReference type="Proteomes" id="UP000231658"/>
    </source>
</evidence>
<dbReference type="GO" id="GO:0005886">
    <property type="term" value="C:plasma membrane"/>
    <property type="evidence" value="ECO:0007669"/>
    <property type="project" value="TreeGrafter"/>
</dbReference>
<dbReference type="Proteomes" id="UP000231658">
    <property type="component" value="Unassembled WGS sequence"/>
</dbReference>
<dbReference type="GO" id="GO:0015297">
    <property type="term" value="F:antiporter activity"/>
    <property type="evidence" value="ECO:0007669"/>
    <property type="project" value="InterPro"/>
</dbReference>
<sequence length="431" mass="47352">MASIWALALPIILSNITIPLLGAVDAAVMGHMESAAYLGAVAIGGLIFDYIYWGFGFLRLSTTGLAAQAMGAGDGAAARAVMGRATLIALVGAMVLWLVQGYIFQAAAFVIEASDEVEVLAQTYFEIRIWSAPAALMNYALMGWILACKDTKGVLIQQVITNVVNVVLDLWFVMGLGYGVEGVAVATVIAQYCGLGIGLLVLRKNMARHEGQWERARIFQLDKIKQLLSMNMDLFIRTVCLLSAFAWFTAQGAKLGDVVLAANAILLQFQQFTSYALDGFAHAVEVLSAHSVGAKKRDEFKKNVKASTQLAFVFAAGFSLIYILFDSQFIAFFTDIEEVLVMAQDYIFWVALLPLVSVWSFQLDGIYFGLTQTRILRNMMVVSLVFYIPLSLWMMQTYNNHGLWAALTIFMGLRAITLGITFPKVSQRAFQ</sequence>
<evidence type="ECO:0000256" key="5">
    <source>
        <dbReference type="ARBA" id="ARBA00023136"/>
    </source>
</evidence>
<keyword evidence="3 6" id="KW-0812">Transmembrane</keyword>
<feature type="transmembrane region" description="Helical" evidence="6">
    <location>
        <begin position="346"/>
        <end position="363"/>
    </location>
</feature>
<feature type="transmembrane region" description="Helical" evidence="6">
    <location>
        <begin position="310"/>
        <end position="334"/>
    </location>
</feature>
<dbReference type="RefSeq" id="WP_069189423.1">
    <property type="nucleotide sequence ID" value="NZ_FLYE01000044.1"/>
</dbReference>
<dbReference type="NCBIfam" id="TIGR00797">
    <property type="entry name" value="matE"/>
    <property type="match status" value="1"/>
</dbReference>
<evidence type="ECO:0000256" key="2">
    <source>
        <dbReference type="ARBA" id="ARBA00010199"/>
    </source>
</evidence>
<dbReference type="InterPro" id="IPR044644">
    <property type="entry name" value="DinF-like"/>
</dbReference>
<protein>
    <submittedName>
        <fullName evidence="7">MATE efflux family protein</fullName>
    </submittedName>
</protein>
<gene>
    <name evidence="7" type="ORF">MTBPR1_50147</name>
</gene>
<feature type="transmembrane region" description="Helical" evidence="6">
    <location>
        <begin position="184"/>
        <end position="202"/>
    </location>
</feature>
<keyword evidence="5 6" id="KW-0472">Membrane</keyword>
<accession>A0A1C3RJF7</accession>
<evidence type="ECO:0000256" key="3">
    <source>
        <dbReference type="ARBA" id="ARBA00022692"/>
    </source>
</evidence>
<dbReference type="EMBL" id="FLYE01000044">
    <property type="protein sequence ID" value="SCA57391.1"/>
    <property type="molecule type" value="Genomic_DNA"/>
</dbReference>
<comment type="similarity">
    <text evidence="2">Belongs to the multi antimicrobial extrusion (MATE) (TC 2.A.66.1) family.</text>
</comment>
<name>A0A1C3RJF7_9PROT</name>
<organism evidence="7 8">
    <name type="scientific">Candidatus Terasakiella magnetica</name>
    <dbReference type="NCBI Taxonomy" id="1867952"/>
    <lineage>
        <taxon>Bacteria</taxon>
        <taxon>Pseudomonadati</taxon>
        <taxon>Pseudomonadota</taxon>
        <taxon>Alphaproteobacteria</taxon>
        <taxon>Rhodospirillales</taxon>
        <taxon>Terasakiellaceae</taxon>
        <taxon>Terasakiella</taxon>
    </lineage>
</organism>
<keyword evidence="8" id="KW-1185">Reference proteome</keyword>